<feature type="signal peptide" evidence="1">
    <location>
        <begin position="1"/>
        <end position="28"/>
    </location>
</feature>
<protein>
    <recommendedName>
        <fullName evidence="4">Tetratricopeptide repeat protein</fullName>
    </recommendedName>
</protein>
<proteinExistence type="predicted"/>
<name>A0A517QZ05_9PLAN</name>
<evidence type="ECO:0008006" key="4">
    <source>
        <dbReference type="Google" id="ProtNLM"/>
    </source>
</evidence>
<organism evidence="2 3">
    <name type="scientific">Stratiformator vulcanicus</name>
    <dbReference type="NCBI Taxonomy" id="2527980"/>
    <lineage>
        <taxon>Bacteria</taxon>
        <taxon>Pseudomonadati</taxon>
        <taxon>Planctomycetota</taxon>
        <taxon>Planctomycetia</taxon>
        <taxon>Planctomycetales</taxon>
        <taxon>Planctomycetaceae</taxon>
        <taxon>Stratiformator</taxon>
    </lineage>
</organism>
<dbReference type="EMBL" id="CP036268">
    <property type="protein sequence ID" value="QDT36770.1"/>
    <property type="molecule type" value="Genomic_DNA"/>
</dbReference>
<reference evidence="2 3" key="1">
    <citation type="submission" date="2019-02" db="EMBL/GenBank/DDBJ databases">
        <title>Deep-cultivation of Planctomycetes and their phenomic and genomic characterization uncovers novel biology.</title>
        <authorList>
            <person name="Wiegand S."/>
            <person name="Jogler M."/>
            <person name="Boedeker C."/>
            <person name="Pinto D."/>
            <person name="Vollmers J."/>
            <person name="Rivas-Marin E."/>
            <person name="Kohn T."/>
            <person name="Peeters S.H."/>
            <person name="Heuer A."/>
            <person name="Rast P."/>
            <person name="Oberbeckmann S."/>
            <person name="Bunk B."/>
            <person name="Jeske O."/>
            <person name="Meyerdierks A."/>
            <person name="Storesund J.E."/>
            <person name="Kallscheuer N."/>
            <person name="Luecker S."/>
            <person name="Lage O.M."/>
            <person name="Pohl T."/>
            <person name="Merkel B.J."/>
            <person name="Hornburger P."/>
            <person name="Mueller R.-W."/>
            <person name="Bruemmer F."/>
            <person name="Labrenz M."/>
            <person name="Spormann A.M."/>
            <person name="Op den Camp H."/>
            <person name="Overmann J."/>
            <person name="Amann R."/>
            <person name="Jetten M.S.M."/>
            <person name="Mascher T."/>
            <person name="Medema M.H."/>
            <person name="Devos D.P."/>
            <person name="Kaster A.-K."/>
            <person name="Ovreas L."/>
            <person name="Rohde M."/>
            <person name="Galperin M.Y."/>
            <person name="Jogler C."/>
        </authorList>
    </citation>
    <scope>NUCLEOTIDE SEQUENCE [LARGE SCALE GENOMIC DNA]</scope>
    <source>
        <strain evidence="2 3">Pan189</strain>
    </source>
</reference>
<dbReference type="AlphaFoldDB" id="A0A517QZ05"/>
<feature type="chain" id="PRO_5022195794" description="Tetratricopeptide repeat protein" evidence="1">
    <location>
        <begin position="29"/>
        <end position="218"/>
    </location>
</feature>
<sequence length="218" mass="23546" precursor="true">MSNLTRTLRIAAVSTACCGFGVMASAQAISVQQPTFGIASVNTTVSVPDRGEAYLGGLKSARDSTGSSLPNGFGSRISRTRSSTAITVRPFIHDLHEMDRMILEDARHGTNHMSAYTKSAYDDPTSYAMSRRFRSGGVIAEGREREAADIKLADRSRARRDSGSKRDAARFIALGRKAAENGRVELARLHYRTAEELGAPEARQMLAELTAPSVASHD</sequence>
<dbReference type="OrthoDB" id="289357at2"/>
<evidence type="ECO:0000256" key="1">
    <source>
        <dbReference type="SAM" id="SignalP"/>
    </source>
</evidence>
<accession>A0A517QZ05</accession>
<evidence type="ECO:0000313" key="3">
    <source>
        <dbReference type="Proteomes" id="UP000317318"/>
    </source>
</evidence>
<dbReference type="Proteomes" id="UP000317318">
    <property type="component" value="Chromosome"/>
</dbReference>
<gene>
    <name evidence="2" type="ORF">Pan189_11330</name>
</gene>
<keyword evidence="1" id="KW-0732">Signal</keyword>
<evidence type="ECO:0000313" key="2">
    <source>
        <dbReference type="EMBL" id="QDT36770.1"/>
    </source>
</evidence>
<keyword evidence="3" id="KW-1185">Reference proteome</keyword>
<dbReference type="KEGG" id="svp:Pan189_11330"/>